<feature type="transmembrane region" description="Helical" evidence="1">
    <location>
        <begin position="49"/>
        <end position="68"/>
    </location>
</feature>
<feature type="transmembrane region" description="Helical" evidence="1">
    <location>
        <begin position="20"/>
        <end position="43"/>
    </location>
</feature>
<dbReference type="Proteomes" id="UP000094609">
    <property type="component" value="Chromosome"/>
</dbReference>
<dbReference type="KEGG" id="shal:SHALO_1056"/>
<dbReference type="RefSeq" id="WP_069477683.1">
    <property type="nucleotide sequence ID" value="NZ_CP017111.1"/>
</dbReference>
<reference evidence="3" key="1">
    <citation type="submission" date="2016-08" db="EMBL/GenBank/DDBJ databases">
        <title>Complete genome sequence of the organohalide-respiring Epsilonproteobacterium Sulfurospirillum halorespirans.</title>
        <authorList>
            <person name="Goris T."/>
            <person name="Zimmermann J."/>
            <person name="Schenz B."/>
            <person name="Lemos M."/>
            <person name="Hackermueller J."/>
            <person name="Diekert G."/>
        </authorList>
    </citation>
    <scope>NUCLEOTIDE SEQUENCE [LARGE SCALE GENOMIC DNA]</scope>
    <source>
        <strain>DSM 13726</strain>
        <strain evidence="3">PCE-M2</strain>
    </source>
</reference>
<evidence type="ECO:0000256" key="1">
    <source>
        <dbReference type="SAM" id="Phobius"/>
    </source>
</evidence>
<feature type="transmembrane region" description="Helical" evidence="1">
    <location>
        <begin position="169"/>
        <end position="191"/>
    </location>
</feature>
<organism evidence="2 3">
    <name type="scientific">Sulfurospirillum halorespirans DSM 13726</name>
    <dbReference type="NCBI Taxonomy" id="1193502"/>
    <lineage>
        <taxon>Bacteria</taxon>
        <taxon>Pseudomonadati</taxon>
        <taxon>Campylobacterota</taxon>
        <taxon>Epsilonproteobacteria</taxon>
        <taxon>Campylobacterales</taxon>
        <taxon>Sulfurospirillaceae</taxon>
        <taxon>Sulfurospirillum</taxon>
    </lineage>
</organism>
<keyword evidence="1" id="KW-0812">Transmembrane</keyword>
<keyword evidence="3" id="KW-1185">Reference proteome</keyword>
<feature type="transmembrane region" description="Helical" evidence="1">
    <location>
        <begin position="348"/>
        <end position="376"/>
    </location>
</feature>
<evidence type="ECO:0000313" key="2">
    <source>
        <dbReference type="EMBL" id="AOO64836.1"/>
    </source>
</evidence>
<protein>
    <submittedName>
        <fullName evidence="2">Integral membrane protein</fullName>
    </submittedName>
</protein>
<feature type="transmembrane region" description="Helical" evidence="1">
    <location>
        <begin position="120"/>
        <end position="148"/>
    </location>
</feature>
<keyword evidence="1" id="KW-1133">Transmembrane helix</keyword>
<feature type="transmembrane region" description="Helical" evidence="1">
    <location>
        <begin position="311"/>
        <end position="328"/>
    </location>
</feature>
<feature type="transmembrane region" description="Helical" evidence="1">
    <location>
        <begin position="246"/>
        <end position="263"/>
    </location>
</feature>
<feature type="transmembrane region" description="Helical" evidence="1">
    <location>
        <begin position="269"/>
        <end position="290"/>
    </location>
</feature>
<keyword evidence="1" id="KW-0472">Membrane</keyword>
<dbReference type="STRING" id="1193502.SHALO_1056"/>
<dbReference type="AlphaFoldDB" id="A0A1D7TIN8"/>
<dbReference type="EMBL" id="CP017111">
    <property type="protein sequence ID" value="AOO64836.1"/>
    <property type="molecule type" value="Genomic_DNA"/>
</dbReference>
<evidence type="ECO:0000313" key="3">
    <source>
        <dbReference type="Proteomes" id="UP000094609"/>
    </source>
</evidence>
<feature type="transmembrane region" description="Helical" evidence="1">
    <location>
        <begin position="432"/>
        <end position="451"/>
    </location>
</feature>
<feature type="transmembrane region" description="Helical" evidence="1">
    <location>
        <begin position="80"/>
        <end position="100"/>
    </location>
</feature>
<feature type="transmembrane region" description="Helical" evidence="1">
    <location>
        <begin position="197"/>
        <end position="215"/>
    </location>
</feature>
<name>A0A1D7TIN8_9BACT</name>
<accession>A0A1D7TIN8</accession>
<feature type="transmembrane region" description="Helical" evidence="1">
    <location>
        <begin position="388"/>
        <end position="412"/>
    </location>
</feature>
<dbReference type="PATRIC" id="fig|1193502.14.peg.1069"/>
<proteinExistence type="predicted"/>
<gene>
    <name evidence="2" type="ORF">SHALO_1056</name>
</gene>
<sequence length="453" mass="50234">MNNICKMALLVITLLHVTQLFMPVSLELLTFFTALLFGVGLFIQKSGFRTITLFFFTLGTLILIYYKLPFSIGMQSLTSMTNIIAIIVVMQLFSIPIEVGHYSDTVEYWLKKLFKKESSLYLFAMIVTNLFASFLLFGTVPVMVSLFNKALKNSVSQYQRFFATAIMRGYTLALFWAPGAIIILLVMQVTHVSWSQLFVPGLLLSLIGMLTSYALEHFTRLNKPIVTMSEMLSTSSSIAKNAPKQTAHIILVIISLIVGIGFLERFSIATGTGRILLAGLIVSTIWIAYYRKKPEFKTVLKNYGESGIMQATDFSVFFIAVGLFAGAVDHSGILSYIQPLLQESVNHLGIFSILVIPLLFIFIALCGIHPLVLAVMFGKILLSVSLPLSSVSIALILLLSAAISFIISPFAGMSLMTAKFLHVTPLEVSLKWNLLFCSLFLVEGLVFAYLWQG</sequence>